<dbReference type="GO" id="GO:0006950">
    <property type="term" value="P:response to stress"/>
    <property type="evidence" value="ECO:0007669"/>
    <property type="project" value="TreeGrafter"/>
</dbReference>
<keyword evidence="2" id="KW-0238">DNA-binding</keyword>
<dbReference type="GO" id="GO:0003700">
    <property type="term" value="F:DNA-binding transcription factor activity"/>
    <property type="evidence" value="ECO:0007669"/>
    <property type="project" value="InterPro"/>
</dbReference>
<evidence type="ECO:0000256" key="1">
    <source>
        <dbReference type="ARBA" id="ARBA00023015"/>
    </source>
</evidence>
<evidence type="ECO:0000313" key="5">
    <source>
        <dbReference type="EMBL" id="PIL19419.1"/>
    </source>
</evidence>
<keyword evidence="3" id="KW-0804">Transcription</keyword>
<dbReference type="GO" id="GO:0003677">
    <property type="term" value="F:DNA binding"/>
    <property type="evidence" value="ECO:0007669"/>
    <property type="project" value="UniProtKB-KW"/>
</dbReference>
<sequence>MPQDANDSSTDPLQPDSHLAREFVAAAGRLHKTVYSRFDAEAKAKGLSFSRAKLLALVSRCPGRTQASLAREMEVEAPSLKRLVDGLEEQGYVYRCAADGDKRANGIFLTEKSQSEVGDLLNFADRIASEVLKGFAPEELTRAINVMNAVSDRMTK</sequence>
<keyword evidence="6" id="KW-1185">Reference proteome</keyword>
<dbReference type="PANTHER" id="PTHR33164:SF64">
    <property type="entry name" value="TRANSCRIPTIONAL REGULATOR SLYA"/>
    <property type="match status" value="1"/>
</dbReference>
<reference evidence="5 6" key="1">
    <citation type="submission" date="2013-09" db="EMBL/GenBank/DDBJ databases">
        <title>Genome sequencing of Phaeobacter antarcticus sp. nov. SM1211.</title>
        <authorList>
            <person name="Zhang X.-Y."/>
            <person name="Liu C."/>
            <person name="Chen X.-L."/>
            <person name="Xie B.-B."/>
            <person name="Qin Q.-L."/>
            <person name="Rong J.-C."/>
            <person name="Zhang Y.-Z."/>
        </authorList>
    </citation>
    <scope>NUCLEOTIDE SEQUENCE [LARGE SCALE GENOMIC DNA]</scope>
    <source>
        <strain evidence="5 6">SM1211</strain>
    </source>
</reference>
<dbReference type="EMBL" id="AWWI01000100">
    <property type="protein sequence ID" value="PIL19419.1"/>
    <property type="molecule type" value="Genomic_DNA"/>
</dbReference>
<dbReference type="InterPro" id="IPR000835">
    <property type="entry name" value="HTH_MarR-typ"/>
</dbReference>
<dbReference type="PRINTS" id="PR00598">
    <property type="entry name" value="HTHMARR"/>
</dbReference>
<dbReference type="Proteomes" id="UP000231259">
    <property type="component" value="Unassembled WGS sequence"/>
</dbReference>
<dbReference type="PANTHER" id="PTHR33164">
    <property type="entry name" value="TRANSCRIPTIONAL REGULATOR, MARR FAMILY"/>
    <property type="match status" value="1"/>
</dbReference>
<evidence type="ECO:0000259" key="4">
    <source>
        <dbReference type="PROSITE" id="PS50995"/>
    </source>
</evidence>
<evidence type="ECO:0000313" key="6">
    <source>
        <dbReference type="Proteomes" id="UP000231259"/>
    </source>
</evidence>
<dbReference type="InterPro" id="IPR036388">
    <property type="entry name" value="WH-like_DNA-bd_sf"/>
</dbReference>
<dbReference type="InterPro" id="IPR039422">
    <property type="entry name" value="MarR/SlyA-like"/>
</dbReference>
<gene>
    <name evidence="5" type="ORF">P775_14860</name>
</gene>
<protein>
    <recommendedName>
        <fullName evidence="4">HTH marR-type domain-containing protein</fullName>
    </recommendedName>
</protein>
<feature type="domain" description="HTH marR-type" evidence="4">
    <location>
        <begin position="16"/>
        <end position="152"/>
    </location>
</feature>
<dbReference type="OrthoDB" id="8452803at2"/>
<proteinExistence type="predicted"/>
<dbReference type="InterPro" id="IPR036390">
    <property type="entry name" value="WH_DNA-bd_sf"/>
</dbReference>
<comment type="caution">
    <text evidence="5">The sequence shown here is derived from an EMBL/GenBank/DDBJ whole genome shotgun (WGS) entry which is preliminary data.</text>
</comment>
<dbReference type="InterPro" id="IPR023187">
    <property type="entry name" value="Tscrpt_reg_MarR-type_CS"/>
</dbReference>
<dbReference type="SUPFAM" id="SSF46785">
    <property type="entry name" value="Winged helix' DNA-binding domain"/>
    <property type="match status" value="1"/>
</dbReference>
<name>A0A2G8RCY5_9RHOB</name>
<dbReference type="Pfam" id="PF12802">
    <property type="entry name" value="MarR_2"/>
    <property type="match status" value="1"/>
</dbReference>
<dbReference type="Gene3D" id="1.10.10.10">
    <property type="entry name" value="Winged helix-like DNA-binding domain superfamily/Winged helix DNA-binding domain"/>
    <property type="match status" value="1"/>
</dbReference>
<dbReference type="SMART" id="SM00347">
    <property type="entry name" value="HTH_MARR"/>
    <property type="match status" value="1"/>
</dbReference>
<dbReference type="PROSITE" id="PS50995">
    <property type="entry name" value="HTH_MARR_2"/>
    <property type="match status" value="1"/>
</dbReference>
<accession>A0A2G8RCY5</accession>
<dbReference type="AlphaFoldDB" id="A0A2G8RCY5"/>
<evidence type="ECO:0000256" key="3">
    <source>
        <dbReference type="ARBA" id="ARBA00023163"/>
    </source>
</evidence>
<organism evidence="5 6">
    <name type="scientific">Puniceibacterium antarcticum</name>
    <dbReference type="NCBI Taxonomy" id="1206336"/>
    <lineage>
        <taxon>Bacteria</taxon>
        <taxon>Pseudomonadati</taxon>
        <taxon>Pseudomonadota</taxon>
        <taxon>Alphaproteobacteria</taxon>
        <taxon>Rhodobacterales</taxon>
        <taxon>Paracoccaceae</taxon>
        <taxon>Puniceibacterium</taxon>
    </lineage>
</organism>
<dbReference type="RefSeq" id="WP_099911590.1">
    <property type="nucleotide sequence ID" value="NZ_AWWI01000100.1"/>
</dbReference>
<dbReference type="PROSITE" id="PS01117">
    <property type="entry name" value="HTH_MARR_1"/>
    <property type="match status" value="1"/>
</dbReference>
<keyword evidence="1" id="KW-0805">Transcription regulation</keyword>
<evidence type="ECO:0000256" key="2">
    <source>
        <dbReference type="ARBA" id="ARBA00023125"/>
    </source>
</evidence>